<keyword evidence="2" id="KW-1185">Reference proteome</keyword>
<sequence length="90" mass="9637">SSQGKNRVTQGKESEHSLISRASHNISQSFVVIHAKRAASKAAVVSKKLLRSIGKVVWTATNNSPKSSSKMPASSASLTKRDPIASFIFN</sequence>
<reference evidence="1 2" key="1">
    <citation type="journal article" date="2018" name="Sci. Data">
        <title>The draft genome sequence of cork oak.</title>
        <authorList>
            <person name="Ramos A.M."/>
            <person name="Usie A."/>
            <person name="Barbosa P."/>
            <person name="Barros P.M."/>
            <person name="Capote T."/>
            <person name="Chaves I."/>
            <person name="Simoes F."/>
            <person name="Abreu I."/>
            <person name="Carrasquinho I."/>
            <person name="Faro C."/>
            <person name="Guimaraes J.B."/>
            <person name="Mendonca D."/>
            <person name="Nobrega F."/>
            <person name="Rodrigues L."/>
            <person name="Saibo N.J.M."/>
            <person name="Varela M.C."/>
            <person name="Egas C."/>
            <person name="Matos J."/>
            <person name="Miguel C.M."/>
            <person name="Oliveira M.M."/>
            <person name="Ricardo C.P."/>
            <person name="Goncalves S."/>
        </authorList>
    </citation>
    <scope>NUCLEOTIDE SEQUENCE [LARGE SCALE GENOMIC DNA]</scope>
    <source>
        <strain evidence="2">cv. HL8</strain>
    </source>
</reference>
<comment type="caution">
    <text evidence="1">The sequence shown here is derived from an EMBL/GenBank/DDBJ whole genome shotgun (WGS) entry which is preliminary data.</text>
</comment>
<name>A0AAW0IVP4_QUESU</name>
<dbReference type="AlphaFoldDB" id="A0AAW0IVP4"/>
<proteinExistence type="predicted"/>
<evidence type="ECO:0000313" key="2">
    <source>
        <dbReference type="Proteomes" id="UP000237347"/>
    </source>
</evidence>
<dbReference type="EMBL" id="PKMF04000831">
    <property type="protein sequence ID" value="KAK7818402.1"/>
    <property type="molecule type" value="Genomic_DNA"/>
</dbReference>
<gene>
    <name evidence="1" type="ORF">CFP56_041407</name>
</gene>
<accession>A0AAW0IVP4</accession>
<feature type="non-terminal residue" evidence="1">
    <location>
        <position position="1"/>
    </location>
</feature>
<protein>
    <submittedName>
        <fullName evidence="1">Uncharacterized protein</fullName>
    </submittedName>
</protein>
<organism evidence="1 2">
    <name type="scientific">Quercus suber</name>
    <name type="common">Cork oak</name>
    <dbReference type="NCBI Taxonomy" id="58331"/>
    <lineage>
        <taxon>Eukaryota</taxon>
        <taxon>Viridiplantae</taxon>
        <taxon>Streptophyta</taxon>
        <taxon>Embryophyta</taxon>
        <taxon>Tracheophyta</taxon>
        <taxon>Spermatophyta</taxon>
        <taxon>Magnoliopsida</taxon>
        <taxon>eudicotyledons</taxon>
        <taxon>Gunneridae</taxon>
        <taxon>Pentapetalae</taxon>
        <taxon>rosids</taxon>
        <taxon>fabids</taxon>
        <taxon>Fagales</taxon>
        <taxon>Fagaceae</taxon>
        <taxon>Quercus</taxon>
    </lineage>
</organism>
<evidence type="ECO:0000313" key="1">
    <source>
        <dbReference type="EMBL" id="KAK7818402.1"/>
    </source>
</evidence>
<dbReference type="Proteomes" id="UP000237347">
    <property type="component" value="Unassembled WGS sequence"/>
</dbReference>